<keyword evidence="2" id="KW-1185">Reference proteome</keyword>
<sequence length="114" mass="12879">MMMLLFGSPHLHLSTPQLYRQLAVTTIIQPKKLQWCTDASLCFHHSILRVSHNRLDLRGKARAAGNQDHPCDPHRLSSAAVDPCPPTGYELQLDLVRMIVGRGMRRNVRNTKDG</sequence>
<name>B0E3W5_LACBS</name>
<evidence type="ECO:0000313" key="1">
    <source>
        <dbReference type="EMBL" id="EDQ98466.1"/>
    </source>
</evidence>
<evidence type="ECO:0000313" key="2">
    <source>
        <dbReference type="Proteomes" id="UP000001194"/>
    </source>
</evidence>
<reference evidence="1 2" key="1">
    <citation type="journal article" date="2008" name="Nature">
        <title>The genome of Laccaria bicolor provides insights into mycorrhizal symbiosis.</title>
        <authorList>
            <person name="Martin F."/>
            <person name="Aerts A."/>
            <person name="Ahren D."/>
            <person name="Brun A."/>
            <person name="Danchin E.G.J."/>
            <person name="Duchaussoy F."/>
            <person name="Gibon J."/>
            <person name="Kohler A."/>
            <person name="Lindquist E."/>
            <person name="Pereda V."/>
            <person name="Salamov A."/>
            <person name="Shapiro H.J."/>
            <person name="Wuyts J."/>
            <person name="Blaudez D."/>
            <person name="Buee M."/>
            <person name="Brokstein P."/>
            <person name="Canbaeck B."/>
            <person name="Cohen D."/>
            <person name="Courty P.E."/>
            <person name="Coutinho P.M."/>
            <person name="Delaruelle C."/>
            <person name="Detter J.C."/>
            <person name="Deveau A."/>
            <person name="DiFazio S."/>
            <person name="Duplessis S."/>
            <person name="Fraissinet-Tachet L."/>
            <person name="Lucic E."/>
            <person name="Frey-Klett P."/>
            <person name="Fourrey C."/>
            <person name="Feussner I."/>
            <person name="Gay G."/>
            <person name="Grimwood J."/>
            <person name="Hoegger P.J."/>
            <person name="Jain P."/>
            <person name="Kilaru S."/>
            <person name="Labbe J."/>
            <person name="Lin Y.C."/>
            <person name="Legue V."/>
            <person name="Le Tacon F."/>
            <person name="Marmeisse R."/>
            <person name="Melayah D."/>
            <person name="Montanini B."/>
            <person name="Muratet M."/>
            <person name="Nehls U."/>
            <person name="Niculita-Hirzel H."/>
            <person name="Oudot-Le Secq M.P."/>
            <person name="Peter M."/>
            <person name="Quesneville H."/>
            <person name="Rajashekar B."/>
            <person name="Reich M."/>
            <person name="Rouhier N."/>
            <person name="Schmutz J."/>
            <person name="Yin T."/>
            <person name="Chalot M."/>
            <person name="Henrissat B."/>
            <person name="Kuees U."/>
            <person name="Lucas S."/>
            <person name="Van de Peer Y."/>
            <person name="Podila G.K."/>
            <person name="Polle A."/>
            <person name="Pukkila P.J."/>
            <person name="Richardson P.M."/>
            <person name="Rouze P."/>
            <person name="Sanders I.R."/>
            <person name="Stajich J.E."/>
            <person name="Tunlid A."/>
            <person name="Tuskan G."/>
            <person name="Grigoriev I.V."/>
        </authorList>
    </citation>
    <scope>NUCLEOTIDE SEQUENCE [LARGE SCALE GENOMIC DNA]</scope>
    <source>
        <strain evidence="2">S238N-H82 / ATCC MYA-4686</strain>
    </source>
</reference>
<dbReference type="InParanoid" id="B0E3W5"/>
<organism evidence="2">
    <name type="scientific">Laccaria bicolor (strain S238N-H82 / ATCC MYA-4686)</name>
    <name type="common">Bicoloured deceiver</name>
    <name type="synonym">Laccaria laccata var. bicolor</name>
    <dbReference type="NCBI Taxonomy" id="486041"/>
    <lineage>
        <taxon>Eukaryota</taxon>
        <taxon>Fungi</taxon>
        <taxon>Dikarya</taxon>
        <taxon>Basidiomycota</taxon>
        <taxon>Agaricomycotina</taxon>
        <taxon>Agaricomycetes</taxon>
        <taxon>Agaricomycetidae</taxon>
        <taxon>Agaricales</taxon>
        <taxon>Agaricineae</taxon>
        <taxon>Hydnangiaceae</taxon>
        <taxon>Laccaria</taxon>
    </lineage>
</organism>
<proteinExistence type="predicted"/>
<dbReference type="OrthoDB" id="3111509at2759"/>
<dbReference type="GeneID" id="6086539"/>
<dbReference type="RefSeq" id="XP_001890883.1">
    <property type="nucleotide sequence ID" value="XM_001890848.1"/>
</dbReference>
<dbReference type="Proteomes" id="UP000001194">
    <property type="component" value="Unassembled WGS sequence"/>
</dbReference>
<accession>B0E3W5</accession>
<dbReference type="AlphaFoldDB" id="B0E3W5"/>
<gene>
    <name evidence="1" type="ORF">LACBIDRAFT_300243</name>
</gene>
<dbReference type="HOGENOM" id="CLU_2121518_0_0_1"/>
<dbReference type="KEGG" id="lbc:LACBIDRAFT_300243"/>
<dbReference type="EMBL" id="DS547274">
    <property type="protein sequence ID" value="EDQ98466.1"/>
    <property type="molecule type" value="Genomic_DNA"/>
</dbReference>
<protein>
    <submittedName>
        <fullName evidence="1">Predicted protein</fullName>
    </submittedName>
</protein>